<dbReference type="Pfam" id="PF05195">
    <property type="entry name" value="AMP_N"/>
    <property type="match status" value="1"/>
</dbReference>
<comment type="function">
    <text evidence="3">Catalyzes the removal of a penultimate prolyl residue from the N-termini of peptides.</text>
</comment>
<dbReference type="PANTHER" id="PTHR43226:SF3">
    <property type="entry name" value="XAA-PRO AMINOPEPTIDASE AN0832-RELATED"/>
    <property type="match status" value="1"/>
</dbReference>
<dbReference type="GO" id="GO:0070006">
    <property type="term" value="F:metalloaminopeptidase activity"/>
    <property type="evidence" value="ECO:0007669"/>
    <property type="project" value="InterPro"/>
</dbReference>
<keyword evidence="9" id="KW-0378">Hydrolase</keyword>
<dbReference type="PANTHER" id="PTHR43226">
    <property type="entry name" value="XAA-PRO AMINOPEPTIDASE 3"/>
    <property type="match status" value="1"/>
</dbReference>
<evidence type="ECO:0000256" key="12">
    <source>
        <dbReference type="ARBA" id="ARBA00030849"/>
    </source>
</evidence>
<evidence type="ECO:0000256" key="11">
    <source>
        <dbReference type="ARBA" id="ARBA00023211"/>
    </source>
</evidence>
<dbReference type="AlphaFoldDB" id="A0A194XLC2"/>
<dbReference type="RefSeq" id="XP_018075244.1">
    <property type="nucleotide sequence ID" value="XM_018214317.1"/>
</dbReference>
<evidence type="ECO:0000259" key="14">
    <source>
        <dbReference type="SMART" id="SM01011"/>
    </source>
</evidence>
<dbReference type="EMBL" id="KQ947408">
    <property type="protein sequence ID" value="KUJ20889.1"/>
    <property type="molecule type" value="Genomic_DNA"/>
</dbReference>
<evidence type="ECO:0000256" key="9">
    <source>
        <dbReference type="ARBA" id="ARBA00022801"/>
    </source>
</evidence>
<dbReference type="SUPFAM" id="SSF55920">
    <property type="entry name" value="Creatinase/aminopeptidase"/>
    <property type="match status" value="1"/>
</dbReference>
<dbReference type="CDD" id="cd01087">
    <property type="entry name" value="Prolidase"/>
    <property type="match status" value="1"/>
</dbReference>
<dbReference type="InterPro" id="IPR036005">
    <property type="entry name" value="Creatinase/aminopeptidase-like"/>
</dbReference>
<evidence type="ECO:0000256" key="5">
    <source>
        <dbReference type="ARBA" id="ARBA00012574"/>
    </source>
</evidence>
<comment type="catalytic activity">
    <reaction evidence="1">
        <text>Release of any N-terminal amino acid, including proline, that is linked to proline, even from a dipeptide or tripeptide.</text>
        <dbReference type="EC" id="3.4.11.9"/>
    </reaction>
</comment>
<accession>A0A194XLC2</accession>
<evidence type="ECO:0000256" key="10">
    <source>
        <dbReference type="ARBA" id="ARBA00023049"/>
    </source>
</evidence>
<keyword evidence="16" id="KW-1185">Reference proteome</keyword>
<evidence type="ECO:0000313" key="15">
    <source>
        <dbReference type="EMBL" id="KUJ20889.1"/>
    </source>
</evidence>
<evidence type="ECO:0000256" key="2">
    <source>
        <dbReference type="ARBA" id="ARBA00001936"/>
    </source>
</evidence>
<dbReference type="Proteomes" id="UP000070700">
    <property type="component" value="Unassembled WGS sequence"/>
</dbReference>
<keyword evidence="7" id="KW-0645">Protease</keyword>
<dbReference type="InterPro" id="IPR052433">
    <property type="entry name" value="X-Pro_dipept-like"/>
</dbReference>
<dbReference type="GO" id="GO:0030145">
    <property type="term" value="F:manganese ion binding"/>
    <property type="evidence" value="ECO:0007669"/>
    <property type="project" value="InterPro"/>
</dbReference>
<dbReference type="EC" id="3.4.11.9" evidence="5"/>
<evidence type="ECO:0000256" key="8">
    <source>
        <dbReference type="ARBA" id="ARBA00022723"/>
    </source>
</evidence>
<keyword evidence="6 15" id="KW-0031">Aminopeptidase</keyword>
<keyword evidence="8" id="KW-0479">Metal-binding</keyword>
<keyword evidence="11" id="KW-0464">Manganese</keyword>
<dbReference type="Gene3D" id="3.40.350.10">
    <property type="entry name" value="Creatinase/prolidase N-terminal domain"/>
    <property type="match status" value="1"/>
</dbReference>
<evidence type="ECO:0000256" key="7">
    <source>
        <dbReference type="ARBA" id="ARBA00022670"/>
    </source>
</evidence>
<dbReference type="KEGG" id="psco:LY89DRAFT_681531"/>
<evidence type="ECO:0000256" key="3">
    <source>
        <dbReference type="ARBA" id="ARBA00002443"/>
    </source>
</evidence>
<comment type="cofactor">
    <cofactor evidence="2">
        <name>Mn(2+)</name>
        <dbReference type="ChEBI" id="CHEBI:29035"/>
    </cofactor>
</comment>
<feature type="domain" description="Aminopeptidase P N-terminal" evidence="14">
    <location>
        <begin position="43"/>
        <end position="177"/>
    </location>
</feature>
<dbReference type="InParanoid" id="A0A194XLC2"/>
<reference evidence="15 16" key="1">
    <citation type="submission" date="2015-10" db="EMBL/GenBank/DDBJ databases">
        <title>Full genome of DAOMC 229536 Phialocephala scopiformis, a fungal endophyte of spruce producing the potent anti-insectan compound rugulosin.</title>
        <authorList>
            <consortium name="DOE Joint Genome Institute"/>
            <person name="Walker A.K."/>
            <person name="Frasz S.L."/>
            <person name="Seifert K.A."/>
            <person name="Miller J.D."/>
            <person name="Mondo S.J."/>
            <person name="Labutti K."/>
            <person name="Lipzen A."/>
            <person name="Dockter R."/>
            <person name="Kennedy M."/>
            <person name="Grigoriev I.V."/>
            <person name="Spatafora J.W."/>
        </authorList>
    </citation>
    <scope>NUCLEOTIDE SEQUENCE [LARGE SCALE GENOMIC DNA]</scope>
    <source>
        <strain evidence="15 16">CBS 120377</strain>
    </source>
</reference>
<organism evidence="15 16">
    <name type="scientific">Mollisia scopiformis</name>
    <name type="common">Conifer needle endophyte fungus</name>
    <name type="synonym">Phialocephala scopiformis</name>
    <dbReference type="NCBI Taxonomy" id="149040"/>
    <lineage>
        <taxon>Eukaryota</taxon>
        <taxon>Fungi</taxon>
        <taxon>Dikarya</taxon>
        <taxon>Ascomycota</taxon>
        <taxon>Pezizomycotina</taxon>
        <taxon>Leotiomycetes</taxon>
        <taxon>Helotiales</taxon>
        <taxon>Mollisiaceae</taxon>
        <taxon>Mollisia</taxon>
    </lineage>
</organism>
<protein>
    <recommendedName>
        <fullName evidence="5">Xaa-Pro aminopeptidase</fullName>
        <ecNumber evidence="5">3.4.11.9</ecNumber>
    </recommendedName>
    <alternativeName>
        <fullName evidence="12">Aminoacylproline aminopeptidase</fullName>
    </alternativeName>
    <alternativeName>
        <fullName evidence="13">Prolidase</fullName>
    </alternativeName>
</protein>
<dbReference type="OrthoDB" id="10261878at2759"/>
<dbReference type="SUPFAM" id="SSF53092">
    <property type="entry name" value="Creatinase/prolidase N-terminal domain"/>
    <property type="match status" value="1"/>
</dbReference>
<dbReference type="Pfam" id="PF00557">
    <property type="entry name" value="Peptidase_M24"/>
    <property type="match status" value="1"/>
</dbReference>
<dbReference type="Gene3D" id="3.90.230.10">
    <property type="entry name" value="Creatinase/methionine aminopeptidase superfamily"/>
    <property type="match status" value="1"/>
</dbReference>
<dbReference type="SMART" id="SM01011">
    <property type="entry name" value="AMP_N"/>
    <property type="match status" value="1"/>
</dbReference>
<name>A0A194XLC2_MOLSC</name>
<evidence type="ECO:0000313" key="16">
    <source>
        <dbReference type="Proteomes" id="UP000070700"/>
    </source>
</evidence>
<dbReference type="InterPro" id="IPR007865">
    <property type="entry name" value="Aminopep_P_N"/>
</dbReference>
<evidence type="ECO:0000256" key="13">
    <source>
        <dbReference type="ARBA" id="ARBA00032413"/>
    </source>
</evidence>
<dbReference type="GeneID" id="28824043"/>
<dbReference type="GO" id="GO:0006508">
    <property type="term" value="P:proteolysis"/>
    <property type="evidence" value="ECO:0007669"/>
    <property type="project" value="UniProtKB-KW"/>
</dbReference>
<proteinExistence type="inferred from homology"/>
<gene>
    <name evidence="15" type="ORF">LY89DRAFT_681531</name>
</gene>
<comment type="similarity">
    <text evidence="4">Belongs to the peptidase M24B family.</text>
</comment>
<sequence length="527" mass="59274">MSVIPDIEFHDRPSSRDSNVSLDMEDVDQFVSISVRPRPKQKYPAKLHAKSVYNHLGEKSGLIYLPGFPYVEWEDSDQQVFFRQRRYFYYLSGLDIPDCAVTYDIKNDSLCAFIPPPRVGRSIIYTGQNPSIEEIKAGYDFDDVQLLTSLDGYLANFIHHDPSSKIYLLHAYQAPRDFLRYMNMPDGSKKDVKFDSYKLKPAMDAARVIHSPYEIKMIRNASAISAQGHINVLKGIKYLDNEAEIEAIFTATCIAEQAKNQAYGVIAGSGVNASTLHYEANNEPLRGRQLVVLDAGCEWKCYASDVTRTFPISGKHTTESKAIYDIVERMQEECIAMVKPNADFRDVQKHANKVAVEGLMELGLLKGGSFEELYLSGVIRAFFPHGLGHYMGLEVHDVGDGGNLLMLSQHKIIDWRSIDAEIMNDPAAYAASILAPNQVITVEPGIYFSQYAIEEDALKDPKIAKYINTDLLAKYYPVGGVRIEDDILVTEDGYENLTTAPKGDKALKIINEAGEAKVEGKKQYWFW</sequence>
<evidence type="ECO:0000256" key="4">
    <source>
        <dbReference type="ARBA" id="ARBA00008766"/>
    </source>
</evidence>
<dbReference type="InterPro" id="IPR029149">
    <property type="entry name" value="Creatin/AminoP/Spt16_N"/>
</dbReference>
<evidence type="ECO:0000256" key="1">
    <source>
        <dbReference type="ARBA" id="ARBA00001424"/>
    </source>
</evidence>
<dbReference type="InterPro" id="IPR000994">
    <property type="entry name" value="Pept_M24"/>
</dbReference>
<keyword evidence="10" id="KW-0482">Metalloprotease</keyword>
<evidence type="ECO:0000256" key="6">
    <source>
        <dbReference type="ARBA" id="ARBA00022438"/>
    </source>
</evidence>